<sequence length="508" mass="56561">MNLPMRLAEIARVSPGQEAIVFDNQRITYAQLDTRVSQLASGLQQLGVKPGDRVLTALGNCPEMVIAYYAIIRMKGVVVPVSPQYTINELGVIVKDCLPAAVITCPQLQGTFSMINESVKIPRGIVVNSCSTERDTFYTLEQVSSKGTDAFPEIRYSREDIAEILYTAGTSGKPKGAMLTNYNLYSNALTFSQLCRMGPADRALLTAPAYHAGGQTCVMNNAIVAGATLVIQEGWKGAAELLKIIDEERITFFFGTPTMYKYILNFPDLDQYNTASLRIALTGAASTPADLYEAFYAKMKLHLTEGYGLSETSPVVSINFISESGKKGSIGKPIPGVEVKIFDYEDREVPPGQVGEIVVRGPNIMKGYFNREEETRWVLRNGWFHTGDLAYMDQEGYLYIVDRKKDLIIRGGVNINPKEVEEVLYEHPGVFEVAVVGVPDALMGEEILAFIMPREGRQLEEDELKEFCRGKLAKYKIPRYYRFVDNLPKTSSGKLMRKELQNWLNNGK</sequence>
<dbReference type="InterPro" id="IPR042099">
    <property type="entry name" value="ANL_N_sf"/>
</dbReference>
<dbReference type="PANTHER" id="PTHR43767:SF1">
    <property type="entry name" value="NONRIBOSOMAL PEPTIDE SYNTHASE PES1 (EUROFUNG)-RELATED"/>
    <property type="match status" value="1"/>
</dbReference>
<feature type="domain" description="AMP-dependent synthetase/ligase" evidence="3">
    <location>
        <begin position="9"/>
        <end position="369"/>
    </location>
</feature>
<dbReference type="Gene3D" id="3.30.300.30">
    <property type="match status" value="1"/>
</dbReference>
<evidence type="ECO:0000313" key="6">
    <source>
        <dbReference type="Proteomes" id="UP000199584"/>
    </source>
</evidence>
<keyword evidence="2" id="KW-0436">Ligase</keyword>
<evidence type="ECO:0000259" key="4">
    <source>
        <dbReference type="Pfam" id="PF13193"/>
    </source>
</evidence>
<protein>
    <submittedName>
        <fullName evidence="5">Long-chain acyl-CoA synthetase</fullName>
    </submittedName>
</protein>
<comment type="similarity">
    <text evidence="1">Belongs to the ATP-dependent AMP-binding enzyme family.</text>
</comment>
<dbReference type="Pfam" id="PF13193">
    <property type="entry name" value="AMP-binding_C"/>
    <property type="match status" value="1"/>
</dbReference>
<name>A0A1I6CNA5_9FIRM</name>
<dbReference type="FunFam" id="3.30.300.30:FF:000008">
    <property type="entry name" value="2,3-dihydroxybenzoate-AMP ligase"/>
    <property type="match status" value="1"/>
</dbReference>
<dbReference type="AlphaFoldDB" id="A0A1I6CNA5"/>
<dbReference type="STRING" id="39060.SAMN05660706_10116"/>
<dbReference type="GO" id="GO:0016878">
    <property type="term" value="F:acid-thiol ligase activity"/>
    <property type="evidence" value="ECO:0007669"/>
    <property type="project" value="UniProtKB-ARBA"/>
</dbReference>
<evidence type="ECO:0000256" key="1">
    <source>
        <dbReference type="ARBA" id="ARBA00006432"/>
    </source>
</evidence>
<accession>A0A1I6CNA5</accession>
<gene>
    <name evidence="5" type="ORF">SAMN05660706_10116</name>
</gene>
<dbReference type="PROSITE" id="PS00455">
    <property type="entry name" value="AMP_BINDING"/>
    <property type="match status" value="1"/>
</dbReference>
<evidence type="ECO:0000256" key="2">
    <source>
        <dbReference type="ARBA" id="ARBA00022598"/>
    </source>
</evidence>
<dbReference type="InterPro" id="IPR000873">
    <property type="entry name" value="AMP-dep_synth/lig_dom"/>
</dbReference>
<dbReference type="CDD" id="cd05936">
    <property type="entry name" value="FC-FACS_FadD_like"/>
    <property type="match status" value="1"/>
</dbReference>
<proteinExistence type="inferred from homology"/>
<dbReference type="SUPFAM" id="SSF56801">
    <property type="entry name" value="Acetyl-CoA synthetase-like"/>
    <property type="match status" value="1"/>
</dbReference>
<dbReference type="Pfam" id="PF00501">
    <property type="entry name" value="AMP-binding"/>
    <property type="match status" value="1"/>
</dbReference>
<organism evidence="5 6">
    <name type="scientific">Desulfoscipio geothermicus DSM 3669</name>
    <dbReference type="NCBI Taxonomy" id="1121426"/>
    <lineage>
        <taxon>Bacteria</taxon>
        <taxon>Bacillati</taxon>
        <taxon>Bacillota</taxon>
        <taxon>Clostridia</taxon>
        <taxon>Eubacteriales</taxon>
        <taxon>Desulfallaceae</taxon>
        <taxon>Desulfoscipio</taxon>
    </lineage>
</organism>
<dbReference type="InterPro" id="IPR050237">
    <property type="entry name" value="ATP-dep_AMP-bd_enzyme"/>
</dbReference>
<reference evidence="6" key="1">
    <citation type="submission" date="2016-10" db="EMBL/GenBank/DDBJ databases">
        <authorList>
            <person name="Varghese N."/>
            <person name="Submissions S."/>
        </authorList>
    </citation>
    <scope>NUCLEOTIDE SEQUENCE [LARGE SCALE GENOMIC DNA]</scope>
    <source>
        <strain evidence="6">DSM 3669</strain>
    </source>
</reference>
<dbReference type="EMBL" id="FOYM01000001">
    <property type="protein sequence ID" value="SFQ94626.1"/>
    <property type="molecule type" value="Genomic_DNA"/>
</dbReference>
<dbReference type="Gene3D" id="3.40.50.12780">
    <property type="entry name" value="N-terminal domain of ligase-like"/>
    <property type="match status" value="1"/>
</dbReference>
<evidence type="ECO:0000259" key="3">
    <source>
        <dbReference type="Pfam" id="PF00501"/>
    </source>
</evidence>
<dbReference type="RefSeq" id="WP_092481429.1">
    <property type="nucleotide sequence ID" value="NZ_FOYM01000001.1"/>
</dbReference>
<dbReference type="PANTHER" id="PTHR43767">
    <property type="entry name" value="LONG-CHAIN-FATTY-ACID--COA LIGASE"/>
    <property type="match status" value="1"/>
</dbReference>
<feature type="domain" description="AMP-binding enzyme C-terminal" evidence="4">
    <location>
        <begin position="419"/>
        <end position="494"/>
    </location>
</feature>
<dbReference type="InterPro" id="IPR020845">
    <property type="entry name" value="AMP-binding_CS"/>
</dbReference>
<dbReference type="OrthoDB" id="9778383at2"/>
<dbReference type="Proteomes" id="UP000199584">
    <property type="component" value="Unassembled WGS sequence"/>
</dbReference>
<dbReference type="NCBIfam" id="NF004837">
    <property type="entry name" value="PRK06187.1"/>
    <property type="match status" value="1"/>
</dbReference>
<dbReference type="InterPro" id="IPR025110">
    <property type="entry name" value="AMP-bd_C"/>
</dbReference>
<dbReference type="InterPro" id="IPR045851">
    <property type="entry name" value="AMP-bd_C_sf"/>
</dbReference>
<evidence type="ECO:0000313" key="5">
    <source>
        <dbReference type="EMBL" id="SFQ94626.1"/>
    </source>
</evidence>
<keyword evidence="6" id="KW-1185">Reference proteome</keyword>